<dbReference type="AlphaFoldDB" id="A0AAW2N9U4"/>
<dbReference type="GO" id="GO:0034220">
    <property type="term" value="P:monoatomic ion transmembrane transport"/>
    <property type="evidence" value="ECO:0007669"/>
    <property type="project" value="UniProtKB-KW"/>
</dbReference>
<keyword evidence="1" id="KW-0406">Ion transport</keyword>
<dbReference type="PANTHER" id="PTHR45651">
    <property type="entry name" value="CYCLIC NUCLEOTIDE-GATED ION CHANNEL 15-RELATED-RELATED"/>
    <property type="match status" value="1"/>
</dbReference>
<organism evidence="3">
    <name type="scientific">Sesamum radiatum</name>
    <name type="common">Black benniseed</name>
    <dbReference type="NCBI Taxonomy" id="300843"/>
    <lineage>
        <taxon>Eukaryota</taxon>
        <taxon>Viridiplantae</taxon>
        <taxon>Streptophyta</taxon>
        <taxon>Embryophyta</taxon>
        <taxon>Tracheophyta</taxon>
        <taxon>Spermatophyta</taxon>
        <taxon>Magnoliopsida</taxon>
        <taxon>eudicotyledons</taxon>
        <taxon>Gunneridae</taxon>
        <taxon>Pentapetalae</taxon>
        <taxon>asterids</taxon>
        <taxon>lamiids</taxon>
        <taxon>Lamiales</taxon>
        <taxon>Pedaliaceae</taxon>
        <taxon>Sesamum</taxon>
    </lineage>
</organism>
<dbReference type="EMBL" id="JACGWJ010000020">
    <property type="protein sequence ID" value="KAL0340216.1"/>
    <property type="molecule type" value="Genomic_DNA"/>
</dbReference>
<feature type="region of interest" description="Disordered" evidence="2">
    <location>
        <begin position="70"/>
        <end position="94"/>
    </location>
</feature>
<dbReference type="PANTHER" id="PTHR45651:SF5">
    <property type="entry name" value="CYCLIC NUCLEOTIDE-GATED ION CHANNEL 1"/>
    <property type="match status" value="1"/>
</dbReference>
<sequence length="173" mass="19726">MFSCRFLESCDFLSFVLGNLERHQLPVTMNQSGNKCARFLCLCSRQFPWRRQPSFSRTVGGIKSYEKTKSLRKGSLDGEHTRSNRPKSSPKKKVVDPQEPFLLVWNKMFFRTGFIVPSSRIYGRGELVEDLGEICRRYLSSYFIIDILSILPLPQVVVISIANAPTSPATKIS</sequence>
<evidence type="ECO:0000256" key="1">
    <source>
        <dbReference type="ARBA" id="ARBA00023303"/>
    </source>
</evidence>
<protein>
    <submittedName>
        <fullName evidence="3">Cyclic nucleotide-gated ion channel 10</fullName>
    </submittedName>
</protein>
<dbReference type="GO" id="GO:0016020">
    <property type="term" value="C:membrane"/>
    <property type="evidence" value="ECO:0007669"/>
    <property type="project" value="UniProtKB-SubCell"/>
</dbReference>
<proteinExistence type="predicted"/>
<reference evidence="3" key="1">
    <citation type="submission" date="2020-06" db="EMBL/GenBank/DDBJ databases">
        <authorList>
            <person name="Li T."/>
            <person name="Hu X."/>
            <person name="Zhang T."/>
            <person name="Song X."/>
            <person name="Zhang H."/>
            <person name="Dai N."/>
            <person name="Sheng W."/>
            <person name="Hou X."/>
            <person name="Wei L."/>
        </authorList>
    </citation>
    <scope>NUCLEOTIDE SEQUENCE</scope>
    <source>
        <strain evidence="3">G02</strain>
        <tissue evidence="3">Leaf</tissue>
    </source>
</reference>
<evidence type="ECO:0000313" key="3">
    <source>
        <dbReference type="EMBL" id="KAL0340216.1"/>
    </source>
</evidence>
<keyword evidence="1" id="KW-0813">Transport</keyword>
<keyword evidence="1" id="KW-0407">Ion channel</keyword>
<reference evidence="3" key="2">
    <citation type="journal article" date="2024" name="Plant">
        <title>Genomic evolution and insights into agronomic trait innovations of Sesamum species.</title>
        <authorList>
            <person name="Miao H."/>
            <person name="Wang L."/>
            <person name="Qu L."/>
            <person name="Liu H."/>
            <person name="Sun Y."/>
            <person name="Le M."/>
            <person name="Wang Q."/>
            <person name="Wei S."/>
            <person name="Zheng Y."/>
            <person name="Lin W."/>
            <person name="Duan Y."/>
            <person name="Cao H."/>
            <person name="Xiong S."/>
            <person name="Wang X."/>
            <person name="Wei L."/>
            <person name="Li C."/>
            <person name="Ma Q."/>
            <person name="Ju M."/>
            <person name="Zhao R."/>
            <person name="Li G."/>
            <person name="Mu C."/>
            <person name="Tian Q."/>
            <person name="Mei H."/>
            <person name="Zhang T."/>
            <person name="Gao T."/>
            <person name="Zhang H."/>
        </authorList>
    </citation>
    <scope>NUCLEOTIDE SEQUENCE</scope>
    <source>
        <strain evidence="3">G02</strain>
    </source>
</reference>
<name>A0AAW2N9U4_SESRA</name>
<feature type="compositionally biased region" description="Basic and acidic residues" evidence="2">
    <location>
        <begin position="70"/>
        <end position="82"/>
    </location>
</feature>
<accession>A0AAW2N9U4</accession>
<comment type="caution">
    <text evidence="3">The sequence shown here is derived from an EMBL/GenBank/DDBJ whole genome shotgun (WGS) entry which is preliminary data.</text>
</comment>
<feature type="compositionally biased region" description="Basic residues" evidence="2">
    <location>
        <begin position="83"/>
        <end position="92"/>
    </location>
</feature>
<gene>
    <name evidence="3" type="ORF">Sradi_4538400</name>
</gene>
<evidence type="ECO:0000256" key="2">
    <source>
        <dbReference type="SAM" id="MobiDB-lite"/>
    </source>
</evidence>